<evidence type="ECO:0000313" key="4">
    <source>
        <dbReference type="Proteomes" id="UP000214646"/>
    </source>
</evidence>
<proteinExistence type="predicted"/>
<comment type="caution">
    <text evidence="3">The sequence shown here is derived from an EMBL/GenBank/DDBJ whole genome shotgun (WGS) entry which is preliminary data.</text>
</comment>
<sequence>MTRTVLLLFALLGLSLGVSAVGGQQPSPEAKPVEKTKLKVALFSLVDSNLMQEVLRAMWREKHPTVELKFVGWDSYKQDPAEGVDVFEYDAIFLDYMVKNGLVAKLDKSEVKDAEDFFDFAVAGSKVGGDFYGIPRIACTPVIFYRAGDEAIEKAKSIEELHKILGDRLDAPLEPKENEGLLINLSGSTSCACYYLDAVSDGSGTYSPMPALPEATKLDATALKNLQRLTRMGGREQVKFEDKVWTDDKRSEWFAQGKGRAMVGWTERLSAIPVEQHAKLKYRPFPLAESNAVNLLYVDMLSVSPKLDEGRKKLALEFANFAASKDAVMATFLARNAKTSSPQYLLPVRKSVAESTELRTEAPFYNDLVSILNEKPQAFRIGDSSRKWLADNRKAIQATIVDVK</sequence>
<dbReference type="RefSeq" id="WP_088260130.1">
    <property type="nucleotide sequence ID" value="NZ_NIDE01000019.1"/>
</dbReference>
<dbReference type="InterPro" id="IPR054393">
    <property type="entry name" value="Thiaminase-1_dom"/>
</dbReference>
<dbReference type="SUPFAM" id="SSF53850">
    <property type="entry name" value="Periplasmic binding protein-like II"/>
    <property type="match status" value="1"/>
</dbReference>
<organism evidence="3 4">
    <name type="scientific">Fimbriiglobus ruber</name>
    <dbReference type="NCBI Taxonomy" id="1908690"/>
    <lineage>
        <taxon>Bacteria</taxon>
        <taxon>Pseudomonadati</taxon>
        <taxon>Planctomycetota</taxon>
        <taxon>Planctomycetia</taxon>
        <taxon>Gemmatales</taxon>
        <taxon>Gemmataceae</taxon>
        <taxon>Fimbriiglobus</taxon>
    </lineage>
</organism>
<keyword evidence="1" id="KW-0732">Signal</keyword>
<reference evidence="4" key="1">
    <citation type="submission" date="2017-06" db="EMBL/GenBank/DDBJ databases">
        <title>Genome analysis of Fimbriiglobus ruber SP5, the first member of the order Planctomycetales with confirmed chitinolytic capability.</title>
        <authorList>
            <person name="Ravin N.V."/>
            <person name="Rakitin A.L."/>
            <person name="Ivanova A.A."/>
            <person name="Beletsky A.V."/>
            <person name="Kulichevskaya I.S."/>
            <person name="Mardanov A.V."/>
            <person name="Dedysh S.N."/>
        </authorList>
    </citation>
    <scope>NUCLEOTIDE SEQUENCE [LARGE SCALE GENOMIC DNA]</scope>
    <source>
        <strain evidence="4">SP5</strain>
    </source>
</reference>
<keyword evidence="4" id="KW-1185">Reference proteome</keyword>
<dbReference type="Gene3D" id="3.40.190.10">
    <property type="entry name" value="Periplasmic binding protein-like II"/>
    <property type="match status" value="2"/>
</dbReference>
<accession>A0A225D8P7</accession>
<evidence type="ECO:0000256" key="1">
    <source>
        <dbReference type="SAM" id="SignalP"/>
    </source>
</evidence>
<dbReference type="EMBL" id="NIDE01000019">
    <property type="protein sequence ID" value="OWK34908.1"/>
    <property type="molecule type" value="Genomic_DNA"/>
</dbReference>
<feature type="domain" description="Thiaminase-1 insert" evidence="2">
    <location>
        <begin position="142"/>
        <end position="275"/>
    </location>
</feature>
<evidence type="ECO:0000259" key="2">
    <source>
        <dbReference type="Pfam" id="PF22141"/>
    </source>
</evidence>
<protein>
    <submittedName>
        <fullName evidence="3">Thiaminase-1</fullName>
    </submittedName>
</protein>
<gene>
    <name evidence="3" type="ORF">FRUB_09750</name>
</gene>
<feature type="signal peptide" evidence="1">
    <location>
        <begin position="1"/>
        <end position="20"/>
    </location>
</feature>
<dbReference type="Pfam" id="PF22141">
    <property type="entry name" value="Thiaminase-1_dom"/>
    <property type="match status" value="1"/>
</dbReference>
<dbReference type="AlphaFoldDB" id="A0A225D8P7"/>
<name>A0A225D8P7_9BACT</name>
<dbReference type="InterPro" id="IPR030901">
    <property type="entry name" value="Thiaminase_BcmE"/>
</dbReference>
<dbReference type="Proteomes" id="UP000214646">
    <property type="component" value="Unassembled WGS sequence"/>
</dbReference>
<dbReference type="NCBIfam" id="TIGR04541">
    <property type="entry name" value="thiaminase_BcmE"/>
    <property type="match status" value="1"/>
</dbReference>
<dbReference type="OrthoDB" id="362670at2"/>
<feature type="chain" id="PRO_5012240112" evidence="1">
    <location>
        <begin position="21"/>
        <end position="404"/>
    </location>
</feature>
<evidence type="ECO:0000313" key="3">
    <source>
        <dbReference type="EMBL" id="OWK34908.1"/>
    </source>
</evidence>